<dbReference type="eggNOG" id="ENOG502RYSN">
    <property type="taxonomic scope" value="Eukaryota"/>
</dbReference>
<dbReference type="Pfam" id="PF03443">
    <property type="entry name" value="AA9"/>
    <property type="match status" value="1"/>
</dbReference>
<evidence type="ECO:0000256" key="5">
    <source>
        <dbReference type="ARBA" id="ARBA00022729"/>
    </source>
</evidence>
<evidence type="ECO:0000259" key="17">
    <source>
        <dbReference type="Pfam" id="PF03443"/>
    </source>
</evidence>
<keyword evidence="6" id="KW-0136">Cellulose degradation</keyword>
<proteinExistence type="inferred from homology"/>
<gene>
    <name evidence="18" type="ORF">VDBG_07290</name>
</gene>
<dbReference type="GO" id="GO:0005576">
    <property type="term" value="C:extracellular region"/>
    <property type="evidence" value="ECO:0007669"/>
    <property type="project" value="UniProtKB-SubCell"/>
</dbReference>
<dbReference type="AlphaFoldDB" id="C9SQQ5"/>
<dbReference type="GO" id="GO:0030245">
    <property type="term" value="P:cellulose catabolic process"/>
    <property type="evidence" value="ECO:0007669"/>
    <property type="project" value="UniProtKB-KW"/>
</dbReference>
<accession>C9SQQ5</accession>
<name>C9SQQ5_VERA1</name>
<keyword evidence="3" id="KW-0964">Secreted</keyword>
<dbReference type="EC" id="1.14.99.56" evidence="15"/>
<keyword evidence="10" id="KW-1015">Disulfide bond</keyword>
<dbReference type="CDD" id="cd21175">
    <property type="entry name" value="LPMO_AA9"/>
    <property type="match status" value="1"/>
</dbReference>
<keyword evidence="12" id="KW-0624">Polysaccharide degradation</keyword>
<reference evidence="19" key="1">
    <citation type="journal article" date="2011" name="PLoS Pathog.">
        <title>Comparative genomics yields insights into niche adaptation of plant vascular wilt pathogens.</title>
        <authorList>
            <person name="Klosterman S.J."/>
            <person name="Subbarao K.V."/>
            <person name="Kang S."/>
            <person name="Veronese P."/>
            <person name="Gold S.E."/>
            <person name="Thomma B.P.H.J."/>
            <person name="Chen Z."/>
            <person name="Henrissat B."/>
            <person name="Lee Y.-H."/>
            <person name="Park J."/>
            <person name="Garcia-Pedrajas M.D."/>
            <person name="Barbara D.J."/>
            <person name="Anchieta A."/>
            <person name="de Jonge R."/>
            <person name="Santhanam P."/>
            <person name="Maruthachalam K."/>
            <person name="Atallah Z."/>
            <person name="Amyotte S.G."/>
            <person name="Paz Z."/>
            <person name="Inderbitzin P."/>
            <person name="Hayes R.J."/>
            <person name="Heiman D.I."/>
            <person name="Young S."/>
            <person name="Zeng Q."/>
            <person name="Engels R."/>
            <person name="Galagan J."/>
            <person name="Cuomo C.A."/>
            <person name="Dobinson K.F."/>
            <person name="Ma L.-J."/>
        </authorList>
    </citation>
    <scope>NUCLEOTIDE SEQUENCE [LARGE SCALE GENOMIC DNA]</scope>
    <source>
        <strain evidence="19">VaMs.102 / ATCC MYA-4576 / FGSC 10136</strain>
    </source>
</reference>
<evidence type="ECO:0000256" key="2">
    <source>
        <dbReference type="ARBA" id="ARBA00004613"/>
    </source>
</evidence>
<sequence>MKFLSILLPVALLQVASAHYTFPAISSGGQSSANWQNVRQTANYQTTGPITNVASSQMTCYELSPGRGAPGTLAVTAGNTVCKFKFQDDAFTSSPPIFHPGPAIAYLARVPSGQTAATWNGQGAVWFKVWQDNASISSGGISWPNMNAGSVSFPLPRCLDNGEYLVRFEHIALHSASSSGGAQLYLSCGQIRVSGGSGGYKPARLLSFPGAYNANDPGLLLNIYYPVRTSYTPPGGPVGSC</sequence>
<keyword evidence="5 16" id="KW-0732">Signal</keyword>
<dbReference type="GO" id="GO:0046872">
    <property type="term" value="F:metal ion binding"/>
    <property type="evidence" value="ECO:0007669"/>
    <property type="project" value="UniProtKB-KW"/>
</dbReference>
<dbReference type="EMBL" id="DS985222">
    <property type="protein sequence ID" value="EEY21180.1"/>
    <property type="molecule type" value="Genomic_DNA"/>
</dbReference>
<dbReference type="GO" id="GO:0004497">
    <property type="term" value="F:monooxygenase activity"/>
    <property type="evidence" value="ECO:0007669"/>
    <property type="project" value="UniProtKB-KW"/>
</dbReference>
<dbReference type="PANTHER" id="PTHR33353:SF10">
    <property type="entry name" value="ENDO-BETA-1,4-GLUCANASE D"/>
    <property type="match status" value="1"/>
</dbReference>
<evidence type="ECO:0000256" key="11">
    <source>
        <dbReference type="ARBA" id="ARBA00023277"/>
    </source>
</evidence>
<evidence type="ECO:0000256" key="15">
    <source>
        <dbReference type="ARBA" id="ARBA00047174"/>
    </source>
</evidence>
<dbReference type="Gene3D" id="2.70.50.70">
    <property type="match status" value="1"/>
</dbReference>
<evidence type="ECO:0000256" key="9">
    <source>
        <dbReference type="ARBA" id="ARBA00023033"/>
    </source>
</evidence>
<comment type="cofactor">
    <cofactor evidence="1">
        <name>Cu(2+)</name>
        <dbReference type="ChEBI" id="CHEBI:29036"/>
    </cofactor>
</comment>
<comment type="similarity">
    <text evidence="13">Belongs to the polysaccharide monooxygenase AA9 family.</text>
</comment>
<feature type="chain" id="PRO_5003002299" description="lytic cellulose monooxygenase (C4-dehydrogenating)" evidence="16">
    <location>
        <begin position="19"/>
        <end position="241"/>
    </location>
</feature>
<evidence type="ECO:0000256" key="1">
    <source>
        <dbReference type="ARBA" id="ARBA00001973"/>
    </source>
</evidence>
<evidence type="ECO:0000256" key="4">
    <source>
        <dbReference type="ARBA" id="ARBA00022723"/>
    </source>
</evidence>
<evidence type="ECO:0000256" key="7">
    <source>
        <dbReference type="ARBA" id="ARBA00023002"/>
    </source>
</evidence>
<dbReference type="KEGG" id="val:VDBG_07290"/>
<evidence type="ECO:0000256" key="10">
    <source>
        <dbReference type="ARBA" id="ARBA00023157"/>
    </source>
</evidence>
<dbReference type="Proteomes" id="UP000008698">
    <property type="component" value="Unassembled WGS sequence"/>
</dbReference>
<evidence type="ECO:0000256" key="13">
    <source>
        <dbReference type="ARBA" id="ARBA00044502"/>
    </source>
</evidence>
<evidence type="ECO:0000256" key="16">
    <source>
        <dbReference type="SAM" id="SignalP"/>
    </source>
</evidence>
<keyword evidence="9" id="KW-0503">Monooxygenase</keyword>
<keyword evidence="7" id="KW-0560">Oxidoreductase</keyword>
<evidence type="ECO:0000256" key="8">
    <source>
        <dbReference type="ARBA" id="ARBA00023008"/>
    </source>
</evidence>
<dbReference type="GeneID" id="9527726"/>
<dbReference type="RefSeq" id="XP_003002719.1">
    <property type="nucleotide sequence ID" value="XM_003002673.1"/>
</dbReference>
<dbReference type="InterPro" id="IPR049892">
    <property type="entry name" value="AA9"/>
</dbReference>
<dbReference type="OrthoDB" id="5271017at2759"/>
<evidence type="ECO:0000313" key="19">
    <source>
        <dbReference type="Proteomes" id="UP000008698"/>
    </source>
</evidence>
<evidence type="ECO:0000256" key="6">
    <source>
        <dbReference type="ARBA" id="ARBA00023001"/>
    </source>
</evidence>
<evidence type="ECO:0000256" key="3">
    <source>
        <dbReference type="ARBA" id="ARBA00022525"/>
    </source>
</evidence>
<evidence type="ECO:0000256" key="12">
    <source>
        <dbReference type="ARBA" id="ARBA00023326"/>
    </source>
</evidence>
<protein>
    <recommendedName>
        <fullName evidence="15">lytic cellulose monooxygenase (C4-dehydrogenating)</fullName>
        <ecNumber evidence="15">1.14.99.56</ecNumber>
    </recommendedName>
</protein>
<keyword evidence="19" id="KW-1185">Reference proteome</keyword>
<keyword evidence="8" id="KW-0186">Copper</keyword>
<feature type="domain" description="Auxiliary Activity family 9 catalytic" evidence="17">
    <location>
        <begin position="19"/>
        <end position="231"/>
    </location>
</feature>
<keyword evidence="4" id="KW-0479">Metal-binding</keyword>
<organism evidence="19">
    <name type="scientific">Verticillium alfalfae (strain VaMs.102 / ATCC MYA-4576 / FGSC 10136)</name>
    <name type="common">Verticillium wilt of alfalfa</name>
    <name type="synonym">Verticillium albo-atrum</name>
    <dbReference type="NCBI Taxonomy" id="526221"/>
    <lineage>
        <taxon>Eukaryota</taxon>
        <taxon>Fungi</taxon>
        <taxon>Dikarya</taxon>
        <taxon>Ascomycota</taxon>
        <taxon>Pezizomycotina</taxon>
        <taxon>Sordariomycetes</taxon>
        <taxon>Hypocreomycetidae</taxon>
        <taxon>Glomerellales</taxon>
        <taxon>Plectosphaerellaceae</taxon>
        <taxon>Verticillium</taxon>
    </lineage>
</organism>
<dbReference type="OMA" id="HYTFPEL"/>
<comment type="subcellular location">
    <subcellularLocation>
        <location evidence="2">Secreted</location>
    </subcellularLocation>
</comment>
<dbReference type="HOGENOM" id="CLU_031730_4_2_1"/>
<feature type="signal peptide" evidence="16">
    <location>
        <begin position="1"/>
        <end position="18"/>
    </location>
</feature>
<dbReference type="PANTHER" id="PTHR33353">
    <property type="entry name" value="PUTATIVE (AFU_ORTHOLOGUE AFUA_1G12560)-RELATED"/>
    <property type="match status" value="1"/>
</dbReference>
<comment type="catalytic activity">
    <reaction evidence="14">
        <text>[(1-&gt;4)-beta-D-glucosyl]n+m + reduced acceptor + O2 = 4-dehydro-beta-D-glucosyl-[(1-&gt;4)-beta-D-glucosyl]n-1 + [(1-&gt;4)-beta-D-glucosyl]m + acceptor + H2O.</text>
        <dbReference type="EC" id="1.14.99.56"/>
    </reaction>
</comment>
<dbReference type="InterPro" id="IPR005103">
    <property type="entry name" value="AA9_LPMO"/>
</dbReference>
<evidence type="ECO:0000256" key="14">
    <source>
        <dbReference type="ARBA" id="ARBA00045077"/>
    </source>
</evidence>
<keyword evidence="11" id="KW-0119">Carbohydrate metabolism</keyword>
<evidence type="ECO:0000313" key="18">
    <source>
        <dbReference type="EMBL" id="EEY21180.1"/>
    </source>
</evidence>